<keyword evidence="1" id="KW-1133">Transmembrane helix</keyword>
<dbReference type="Proteomes" id="UP000307943">
    <property type="component" value="Unassembled WGS sequence"/>
</dbReference>
<dbReference type="AlphaFoldDB" id="A0A5C4T6B1"/>
<name>A0A5C4T6B1_9BACL</name>
<accession>A0A5C4T6B1</accession>
<gene>
    <name evidence="2" type="ORF">FE784_21330</name>
</gene>
<feature type="transmembrane region" description="Helical" evidence="1">
    <location>
        <begin position="35"/>
        <end position="55"/>
    </location>
</feature>
<sequence>MKLEWIILYVVWVISLILLLFAIPKERARIAHTAFLFKQMITWILGLVVVEFGLLEYPVRELASVNRTSMTFEFLAYPAICAVFNAHYPSKRSILIQLAYFCAYCTGMTTVELLIEKYTKLIDYLDWTWYWTWCSLFATFLSSRLFCVWFFKKRGEPATLQEK</sequence>
<comment type="caution">
    <text evidence="2">The sequence shown here is derived from an EMBL/GenBank/DDBJ whole genome shotgun (WGS) entry which is preliminary data.</text>
</comment>
<organism evidence="2 3">
    <name type="scientific">Paenibacillus hemerocallicola</name>
    <dbReference type="NCBI Taxonomy" id="1172614"/>
    <lineage>
        <taxon>Bacteria</taxon>
        <taxon>Bacillati</taxon>
        <taxon>Bacillota</taxon>
        <taxon>Bacilli</taxon>
        <taxon>Bacillales</taxon>
        <taxon>Paenibacillaceae</taxon>
        <taxon>Paenibacillus</taxon>
    </lineage>
</organism>
<keyword evidence="1" id="KW-0812">Transmembrane</keyword>
<reference evidence="2 3" key="1">
    <citation type="submission" date="2019-05" db="EMBL/GenBank/DDBJ databases">
        <title>We sequenced the genome of Paenibacillus hemerocallicola KCTC 33185 for further insight into its adaptation and study the phylogeny of Paenibacillus.</title>
        <authorList>
            <person name="Narsing Rao M.P."/>
        </authorList>
    </citation>
    <scope>NUCLEOTIDE SEQUENCE [LARGE SCALE GENOMIC DNA]</scope>
    <source>
        <strain evidence="2 3">KCTC 33185</strain>
    </source>
</reference>
<dbReference type="NCBIfam" id="NF041644">
    <property type="entry name" value="CBO0543_fam"/>
    <property type="match status" value="1"/>
</dbReference>
<dbReference type="EMBL" id="VDCQ01000031">
    <property type="protein sequence ID" value="TNJ64335.1"/>
    <property type="molecule type" value="Genomic_DNA"/>
</dbReference>
<dbReference type="OrthoDB" id="1683460at2"/>
<feature type="transmembrane region" description="Helical" evidence="1">
    <location>
        <begin position="98"/>
        <end position="115"/>
    </location>
</feature>
<keyword evidence="1" id="KW-0472">Membrane</keyword>
<evidence type="ECO:0000313" key="3">
    <source>
        <dbReference type="Proteomes" id="UP000307943"/>
    </source>
</evidence>
<feature type="transmembrane region" description="Helical" evidence="1">
    <location>
        <begin position="127"/>
        <end position="151"/>
    </location>
</feature>
<evidence type="ECO:0000313" key="2">
    <source>
        <dbReference type="EMBL" id="TNJ64335.1"/>
    </source>
</evidence>
<feature type="transmembrane region" description="Helical" evidence="1">
    <location>
        <begin position="6"/>
        <end position="23"/>
    </location>
</feature>
<protein>
    <submittedName>
        <fullName evidence="2">Uncharacterized protein</fullName>
    </submittedName>
</protein>
<evidence type="ECO:0000256" key="1">
    <source>
        <dbReference type="SAM" id="Phobius"/>
    </source>
</evidence>
<dbReference type="RefSeq" id="WP_139604261.1">
    <property type="nucleotide sequence ID" value="NZ_VDCQ01000031.1"/>
</dbReference>
<feature type="transmembrane region" description="Helical" evidence="1">
    <location>
        <begin position="67"/>
        <end position="86"/>
    </location>
</feature>
<proteinExistence type="predicted"/>
<keyword evidence="3" id="KW-1185">Reference proteome</keyword>
<dbReference type="InterPro" id="IPR048147">
    <property type="entry name" value="CBO0543-like"/>
</dbReference>